<evidence type="ECO:0000256" key="5">
    <source>
        <dbReference type="ARBA" id="ARBA00023136"/>
    </source>
</evidence>
<evidence type="ECO:0000256" key="1">
    <source>
        <dbReference type="ARBA" id="ARBA00022452"/>
    </source>
</evidence>
<protein>
    <recommendedName>
        <fullName evidence="6">Mitochondrial distribution and morphology protein 10</fullName>
    </recommendedName>
    <alternativeName>
        <fullName evidence="6">Mitochondrial inheritance component MDM10</fullName>
    </alternativeName>
</protein>
<dbReference type="AlphaFoldDB" id="G0WF79"/>
<name>G0WF79_NAUDC</name>
<dbReference type="OrthoDB" id="2103793at2759"/>
<comment type="subunit">
    <text evidence="6">Component of the ER-mitochondria encounter structure (ERMES) or MDM complex, composed of MMM1, MDM10, MDM12 and MDM34. Associates with the mitochondrial outer membrane sorting assembly machinery SAM(core) complex.</text>
</comment>
<keyword evidence="5 6" id="KW-0472">Membrane</keyword>
<dbReference type="eggNOG" id="ENOG502QUN5">
    <property type="taxonomic scope" value="Eukaryota"/>
</dbReference>
<comment type="function">
    <text evidence="6">Component of the ERMES/MDM complex, which serves as a molecular tether to connect the endoplasmic reticulum and mitochondria. Components of this complex are involved in the control of mitochondrial shape and protein biogenesis and may function in phospholipid exchange. MDM10 is involved in the late assembly steps of the general translocase of the mitochondrial outer membrane (TOM complex). Functions in the TOM40-specific route of the assembly of outer membrane beta-barrel proteins, including the association of TOM40 with the receptor TOM22 and small TOM proteins. Can associate with the SAM(core) complex as well as the MDM12-MMM1 complex, both involved in late steps of the major beta-barrel assembly pathway, that is responsible for biogenesis of all outer membrane beta-barrel proteins. May act as a switch that shuttles between both complexes and channels precursor proteins into the TOM40-specific pathway. Plays a role in mitochondrial morphology and in the inheritance of mitochondria.</text>
</comment>
<dbReference type="GO" id="GO:0045040">
    <property type="term" value="P:protein insertion into mitochondrial outer membrane"/>
    <property type="evidence" value="ECO:0007669"/>
    <property type="project" value="UniProtKB-UniRule"/>
</dbReference>
<dbReference type="EMBL" id="HE580274">
    <property type="protein sequence ID" value="CCD26440.1"/>
    <property type="molecule type" value="Genomic_DNA"/>
</dbReference>
<keyword evidence="1 6" id="KW-1134">Transmembrane beta strand</keyword>
<evidence type="ECO:0000256" key="7">
    <source>
        <dbReference type="SAM" id="MobiDB-lite"/>
    </source>
</evidence>
<dbReference type="PANTHER" id="PTHR28035:SF1">
    <property type="entry name" value="MITOCHONDRIAL DISTRIBUTION AND MORPHOLOGY PROTEIN 10"/>
    <property type="match status" value="1"/>
</dbReference>
<dbReference type="GO" id="GO:0070096">
    <property type="term" value="P:mitochondrial outer membrane translocase complex assembly"/>
    <property type="evidence" value="ECO:0007669"/>
    <property type="project" value="UniProtKB-UniRule"/>
</dbReference>
<dbReference type="GO" id="GO:1990456">
    <property type="term" value="P:mitochondrion-endoplasmic reticulum membrane tethering"/>
    <property type="evidence" value="ECO:0007669"/>
    <property type="project" value="UniProtKB-UniRule"/>
</dbReference>
<dbReference type="GO" id="GO:0015914">
    <property type="term" value="P:phospholipid transport"/>
    <property type="evidence" value="ECO:0007669"/>
    <property type="project" value="EnsemblFungi"/>
</dbReference>
<comment type="subcellular location">
    <subcellularLocation>
        <location evidence="6">Mitochondrion outer membrane</location>
        <topology evidence="6">Multi-pass membrane protein</topology>
    </subcellularLocation>
    <text evidence="6">The ERMES/MDM complex localizes to a few discrete foci (around 10 per single cell), that represent mitochondria-endoplasmic reticulum junctions. These foci are often found next to mtDNA nucleoids.</text>
</comment>
<dbReference type="InterPro" id="IPR027539">
    <property type="entry name" value="Mdm10"/>
</dbReference>
<dbReference type="GO" id="GO:0007031">
    <property type="term" value="P:peroxisome organization"/>
    <property type="evidence" value="ECO:0007669"/>
    <property type="project" value="EnsemblFungi"/>
</dbReference>
<sequence>MLNYMEYVARSFQNATNWNPSSNSYEYITETARSLIDFQIPDSFRFQLSNNSSNVSYNTLEVTTKQNNLQNKKVHGFLTYLYTNMENLHEIILSSSKINLQDATQTYKHIHPSYYKRRRGHNYFDNGIEKSKDNLSLYYGRMYYPSSDLEAMIIKRLNRNNQMTLKWLSSSAYNFNIMTLYWQNKSRQNRNFQEFIFSTNDYLCGYRILHNSLSTSSKFNNSLYNNSTLSIGAELWLSLKSMNPGCSTSLRYCTHSANTGRPLTLTVSYNPLFGHISSSYSAKTSLSSTFCTRYDFNIYSIESNLSFGWEFWGTGKQKESLLPPNTINNTSIVPNMAILNNVNGTIPNNISDDGIILDEHFSEGTRKSQILPTMELSPTTSESQQKLLQDLTYTFSSSLEKIDKEMTLIDKFQNKFEMTNFTSVWKFSTSLRDKNLKAKWEGKFRGFLVSIGTELFTTTPEPKTNSSKPAFKHENNNSVLPLHPAKFGIEIQYSS</sequence>
<keyword evidence="2 6" id="KW-0812">Transmembrane</keyword>
<dbReference type="GO" id="GO:0001401">
    <property type="term" value="C:SAM complex"/>
    <property type="evidence" value="ECO:0007669"/>
    <property type="project" value="EnsemblFungi"/>
</dbReference>
<gene>
    <name evidence="8" type="primary">NDAI0H02660</name>
    <name evidence="6" type="synonym">MDM10</name>
    <name evidence="8" type="ordered locus">NDAI_0H02660</name>
</gene>
<comment type="domain">
    <text evidence="6">Lacks alpha-helical transmembrane segments, suggesting that it resides in the membrane via beta-sheet conformations similar to those predicted for other outer membrane proteins and porin.</text>
</comment>
<evidence type="ECO:0000256" key="6">
    <source>
        <dbReference type="HAMAP-Rule" id="MF_03102"/>
    </source>
</evidence>
<dbReference type="HAMAP" id="MF_03102">
    <property type="entry name" value="Mdm10"/>
    <property type="match status" value="1"/>
</dbReference>
<dbReference type="RefSeq" id="XP_003671683.1">
    <property type="nucleotide sequence ID" value="XM_003671635.1"/>
</dbReference>
<accession>G0WF79</accession>
<proteinExistence type="inferred from homology"/>
<dbReference type="GeneID" id="11495971"/>
<dbReference type="OMA" id="VPGYRQI"/>
<evidence type="ECO:0000313" key="8">
    <source>
        <dbReference type="EMBL" id="CCD26440.1"/>
    </source>
</evidence>
<evidence type="ECO:0000256" key="4">
    <source>
        <dbReference type="ARBA" id="ARBA00023128"/>
    </source>
</evidence>
<comment type="similarity">
    <text evidence="6">Belongs to the MDM10 family.</text>
</comment>
<organism evidence="8 9">
    <name type="scientific">Naumovozyma dairenensis (strain ATCC 10597 / BCRC 20456 / CBS 421 / NBRC 0211 / NRRL Y-12639)</name>
    <name type="common">Saccharomyces dairenensis</name>
    <dbReference type="NCBI Taxonomy" id="1071378"/>
    <lineage>
        <taxon>Eukaryota</taxon>
        <taxon>Fungi</taxon>
        <taxon>Dikarya</taxon>
        <taxon>Ascomycota</taxon>
        <taxon>Saccharomycotina</taxon>
        <taxon>Saccharomycetes</taxon>
        <taxon>Saccharomycetales</taxon>
        <taxon>Saccharomycetaceae</taxon>
        <taxon>Naumovozyma</taxon>
    </lineage>
</organism>
<dbReference type="KEGG" id="ndi:NDAI_0H02660"/>
<dbReference type="Proteomes" id="UP000000689">
    <property type="component" value="Chromosome 8"/>
</dbReference>
<keyword evidence="9" id="KW-1185">Reference proteome</keyword>
<evidence type="ECO:0000313" key="9">
    <source>
        <dbReference type="Proteomes" id="UP000000689"/>
    </source>
</evidence>
<dbReference type="Pfam" id="PF12519">
    <property type="entry name" value="MDM10"/>
    <property type="match status" value="1"/>
</dbReference>
<dbReference type="PANTHER" id="PTHR28035">
    <property type="entry name" value="MITOCHONDRIAL DISTRIBUTION AND MORPHOLOGY PROTEIN 10"/>
    <property type="match status" value="1"/>
</dbReference>
<evidence type="ECO:0000256" key="2">
    <source>
        <dbReference type="ARBA" id="ARBA00022692"/>
    </source>
</evidence>
<feature type="compositionally biased region" description="Polar residues" evidence="7">
    <location>
        <begin position="458"/>
        <end position="468"/>
    </location>
</feature>
<evidence type="ECO:0000256" key="3">
    <source>
        <dbReference type="ARBA" id="ARBA00022787"/>
    </source>
</evidence>
<feature type="region of interest" description="Disordered" evidence="7">
    <location>
        <begin position="458"/>
        <end position="477"/>
    </location>
</feature>
<reference evidence="8 9" key="1">
    <citation type="journal article" date="2011" name="Proc. Natl. Acad. Sci. U.S.A.">
        <title>Evolutionary erosion of yeast sex chromosomes by mating-type switching accidents.</title>
        <authorList>
            <person name="Gordon J.L."/>
            <person name="Armisen D."/>
            <person name="Proux-Wera E."/>
            <person name="Oheigeartaigh S.S."/>
            <person name="Byrne K.P."/>
            <person name="Wolfe K.H."/>
        </authorList>
    </citation>
    <scope>NUCLEOTIDE SEQUENCE [LARGE SCALE GENOMIC DNA]</scope>
    <source>
        <strain evidence="9">ATCC 10597 / BCRC 20456 / CBS 421 / NBRC 0211 / NRRL Y-12639</strain>
    </source>
</reference>
<keyword evidence="4 6" id="KW-0496">Mitochondrion</keyword>
<keyword evidence="3 6" id="KW-1000">Mitochondrion outer membrane</keyword>
<dbReference type="STRING" id="1071378.G0WF79"/>
<dbReference type="GO" id="GO:0032865">
    <property type="term" value="C:ERMES complex"/>
    <property type="evidence" value="ECO:0007669"/>
    <property type="project" value="UniProtKB-UniRule"/>
</dbReference>
<dbReference type="GO" id="GO:0051654">
    <property type="term" value="P:establishment of mitochondrion localization"/>
    <property type="evidence" value="ECO:0007669"/>
    <property type="project" value="EnsemblFungi"/>
</dbReference>
<dbReference type="HOGENOM" id="CLU_026505_0_0_1"/>